<dbReference type="InterPro" id="IPR017451">
    <property type="entry name" value="F-box-assoc_interact_dom"/>
</dbReference>
<evidence type="ECO:0000313" key="3">
    <source>
        <dbReference type="EMBL" id="KAG7648113.1"/>
    </source>
</evidence>
<reference evidence="3 4" key="1">
    <citation type="submission" date="2020-12" db="EMBL/GenBank/DDBJ databases">
        <title>Concerted genomic and epigenomic changes stabilize Arabidopsis allopolyploids.</title>
        <authorList>
            <person name="Chen Z."/>
        </authorList>
    </citation>
    <scope>NUCLEOTIDE SEQUENCE [LARGE SCALE GENOMIC DNA]</scope>
    <source>
        <strain evidence="3">Allo738</strain>
        <tissue evidence="3">Leaf</tissue>
    </source>
</reference>
<evidence type="ECO:0000256" key="1">
    <source>
        <dbReference type="SAM" id="MobiDB-lite"/>
    </source>
</evidence>
<feature type="region of interest" description="Disordered" evidence="1">
    <location>
        <begin position="395"/>
        <end position="418"/>
    </location>
</feature>
<accession>A0A8T2GLG8</accession>
<protein>
    <submittedName>
        <fullName evidence="3">F-box associated interaction domain</fullName>
    </submittedName>
</protein>
<gene>
    <name evidence="3" type="ORF">ISN45_At01g030890</name>
</gene>
<dbReference type="Pfam" id="PF00646">
    <property type="entry name" value="F-box"/>
    <property type="match status" value="1"/>
</dbReference>
<dbReference type="PANTHER" id="PTHR31111:SF130">
    <property type="entry name" value="F-BOX ASSOCIATED UBIQUITINATION EFFECTOR FAMILY PROTEIN"/>
    <property type="match status" value="1"/>
</dbReference>
<dbReference type="Pfam" id="PF08268">
    <property type="entry name" value="FBA_3"/>
    <property type="match status" value="1"/>
</dbReference>
<dbReference type="EMBL" id="JAEFBK010000001">
    <property type="protein sequence ID" value="KAG7648113.1"/>
    <property type="molecule type" value="Genomic_DNA"/>
</dbReference>
<dbReference type="AlphaFoldDB" id="A0A8T2GLG8"/>
<evidence type="ECO:0000259" key="2">
    <source>
        <dbReference type="PROSITE" id="PS50181"/>
    </source>
</evidence>
<dbReference type="InterPro" id="IPR001810">
    <property type="entry name" value="F-box_dom"/>
</dbReference>
<dbReference type="PANTHER" id="PTHR31111">
    <property type="entry name" value="BNAA05G37150D PROTEIN-RELATED"/>
    <property type="match status" value="1"/>
</dbReference>
<sequence>MNKTIMNRGANSDSIPTDLIYEILSRLSVKPITRFRCVSKLWESIICRQDFTELFHNRSSSNPRLLIGVIQGGEWNFFSSPQPQNHYGKSSLVVAADSHMKFSEDKRPRYYSYASGLLYFPNIRISNHNDDVVRVICNPSTGQYAILPPDLRTRYRDSGGFLGFDPIGKQFKVLVFNRRVDDELVYHILTLGTENVRWREIICPFTYGHYGFSWEHICINGVLYYIAKDPNDMMVCFDVRSEKFKLLHLAPSFVRFWSTILINYKNKLGVINLEDDYDGGYLLKLRMFVLEDFEKQKWTTYVHTLRDENKIKDNDNVYVVGATASGQIVLARNKAYKPFYVFYFNPEKSTVQSVEIQGVREEEDWCHRVYYFVDHVEDLRFDVMKTTYAATSIRPAEQNTSTSSREDHLVRTVKRKRA</sequence>
<dbReference type="NCBIfam" id="TIGR01640">
    <property type="entry name" value="F_box_assoc_1"/>
    <property type="match status" value="1"/>
</dbReference>
<name>A0A8T2GLG8_9BRAS</name>
<feature type="domain" description="F-box" evidence="2">
    <location>
        <begin position="9"/>
        <end position="58"/>
    </location>
</feature>
<keyword evidence="4" id="KW-1185">Reference proteome</keyword>
<evidence type="ECO:0000313" key="4">
    <source>
        <dbReference type="Proteomes" id="UP000694240"/>
    </source>
</evidence>
<organism evidence="3 4">
    <name type="scientific">Arabidopsis thaliana x Arabidopsis arenosa</name>
    <dbReference type="NCBI Taxonomy" id="1240361"/>
    <lineage>
        <taxon>Eukaryota</taxon>
        <taxon>Viridiplantae</taxon>
        <taxon>Streptophyta</taxon>
        <taxon>Embryophyta</taxon>
        <taxon>Tracheophyta</taxon>
        <taxon>Spermatophyta</taxon>
        <taxon>Magnoliopsida</taxon>
        <taxon>eudicotyledons</taxon>
        <taxon>Gunneridae</taxon>
        <taxon>Pentapetalae</taxon>
        <taxon>rosids</taxon>
        <taxon>malvids</taxon>
        <taxon>Brassicales</taxon>
        <taxon>Brassicaceae</taxon>
        <taxon>Camelineae</taxon>
        <taxon>Arabidopsis</taxon>
    </lineage>
</organism>
<comment type="caution">
    <text evidence="3">The sequence shown here is derived from an EMBL/GenBank/DDBJ whole genome shotgun (WGS) entry which is preliminary data.</text>
</comment>
<dbReference type="PROSITE" id="PS50181">
    <property type="entry name" value="FBOX"/>
    <property type="match status" value="1"/>
</dbReference>
<dbReference type="SMART" id="SM00256">
    <property type="entry name" value="FBOX"/>
    <property type="match status" value="1"/>
</dbReference>
<dbReference type="CDD" id="cd22157">
    <property type="entry name" value="F-box_AtFBW1-like"/>
    <property type="match status" value="1"/>
</dbReference>
<proteinExistence type="predicted"/>
<dbReference type="Proteomes" id="UP000694240">
    <property type="component" value="Chromosome 1"/>
</dbReference>
<dbReference type="InterPro" id="IPR013187">
    <property type="entry name" value="F-box-assoc_dom_typ3"/>
</dbReference>